<protein>
    <submittedName>
        <fullName evidence="2">Phosphatidylcholine hydrolyzing phospholipase</fullName>
    </submittedName>
</protein>
<dbReference type="InterPro" id="IPR049756">
    <property type="entry name" value="PlcA-like_dom"/>
</dbReference>
<dbReference type="EMBL" id="LNYK01000014">
    <property type="protein sequence ID" value="KTD21597.1"/>
    <property type="molecule type" value="Genomic_DNA"/>
</dbReference>
<sequence length="590" mass="66950">MPMVNSLHFLSRAPKKEAMKDNAIYLYQKNNEWHFAVKQHHAVTIQTVSNDDEELIKKIKILHSKNKINPLQAYNLELQIIRSLLSHNRVEFDYAEHYSIGKAVDDILNQHFPSDELLKRGQVELGNGMVIELGELYALMGDFFGIPNQPIAEGQDATEQQGRFIKAFDTLYGGDEKTRKLIKNILLVGAIQKQALNIARQNCQCVNRDDCACAEKALEEVSDRTNRLWNSVTGGSDWTYPLSHSTYLALAKNNIDHFSDSAMLAYAAGHEAARDMIRQIPHTSSEEEKKRLIYKALTLEASAGHFLTDLFSSGHVRVPRKELYNLKTILGIPVPSAITGLFTLVMHNEDGEHGVWVTDQLTGEAWKAYGDDTLLIGQGTDNRIKACTAARMAMLEIVREIKQASQTSLVQQNEEIEKLPEFGTIYKLFPEACNKGTLNHPLFKLDKEGNLLRRKDVNDPLCSEYKKNWWVWSTFLLILPKALAYAYPNWFSRSSLAKATKGQNAVCDQENSALKIYRQQKEIVTEKIKKDPWLSSTARMAQTFGGMEAEVDENLDFNVSQNHSKQLFSDRVNQKSDEVNNRVEPAQYQV</sequence>
<comment type="caution">
    <text evidence="2">The sequence shown here is derived from an EMBL/GenBank/DDBJ whole genome shotgun (WGS) entry which is preliminary data.</text>
</comment>
<organism evidence="2 3">
    <name type="scientific">Legionella londiniensis</name>
    <dbReference type="NCBI Taxonomy" id="45068"/>
    <lineage>
        <taxon>Bacteria</taxon>
        <taxon>Pseudomonadati</taxon>
        <taxon>Pseudomonadota</taxon>
        <taxon>Gammaproteobacteria</taxon>
        <taxon>Legionellales</taxon>
        <taxon>Legionellaceae</taxon>
        <taxon>Legionella</taxon>
    </lineage>
</organism>
<feature type="region of interest" description="Disordered" evidence="1">
    <location>
        <begin position="571"/>
        <end position="590"/>
    </location>
</feature>
<evidence type="ECO:0000256" key="1">
    <source>
        <dbReference type="SAM" id="MobiDB-lite"/>
    </source>
</evidence>
<keyword evidence="3" id="KW-1185">Reference proteome</keyword>
<gene>
    <name evidence="2" type="ORF">Llon_0762</name>
</gene>
<name>A0A0W0VNT7_9GAMM</name>
<dbReference type="RefSeq" id="WP_058528773.1">
    <property type="nucleotide sequence ID" value="NZ_UGON01000002.1"/>
</dbReference>
<proteinExistence type="predicted"/>
<dbReference type="PATRIC" id="fig|45068.5.peg.811"/>
<accession>A0A0W0VNT7</accession>
<dbReference type="CDD" id="cd22893">
    <property type="entry name" value="PlcA-like"/>
    <property type="match status" value="1"/>
</dbReference>
<evidence type="ECO:0000313" key="2">
    <source>
        <dbReference type="EMBL" id="KTD21597.1"/>
    </source>
</evidence>
<feature type="compositionally biased region" description="Basic and acidic residues" evidence="1">
    <location>
        <begin position="572"/>
        <end position="581"/>
    </location>
</feature>
<reference evidence="2 3" key="1">
    <citation type="submission" date="2015-11" db="EMBL/GenBank/DDBJ databases">
        <title>Genomic analysis of 38 Legionella species identifies large and diverse effector repertoires.</title>
        <authorList>
            <person name="Burstein D."/>
            <person name="Amaro F."/>
            <person name="Zusman T."/>
            <person name="Lifshitz Z."/>
            <person name="Cohen O."/>
            <person name="Gilbert J.A."/>
            <person name="Pupko T."/>
            <person name="Shuman H.A."/>
            <person name="Segal G."/>
        </authorList>
    </citation>
    <scope>NUCLEOTIDE SEQUENCE [LARGE SCALE GENOMIC DNA]</scope>
    <source>
        <strain evidence="2 3">ATCC 49505</strain>
    </source>
</reference>
<dbReference type="STRING" id="45068.Llon_0762"/>
<dbReference type="Proteomes" id="UP000054997">
    <property type="component" value="Unassembled WGS sequence"/>
</dbReference>
<evidence type="ECO:0000313" key="3">
    <source>
        <dbReference type="Proteomes" id="UP000054997"/>
    </source>
</evidence>
<dbReference type="AlphaFoldDB" id="A0A0W0VNT7"/>